<dbReference type="RefSeq" id="WP_106632212.1">
    <property type="nucleotide sequence ID" value="NZ_PXXO01000007.1"/>
</dbReference>
<keyword evidence="3" id="KW-1185">Reference proteome</keyword>
<dbReference type="CDD" id="cd04279">
    <property type="entry name" value="ZnMc_MMP_like_1"/>
    <property type="match status" value="1"/>
</dbReference>
<organism evidence="2 3">
    <name type="scientific">Cyanobium usitatum str. Tous</name>
    <dbReference type="NCBI Taxonomy" id="2116684"/>
    <lineage>
        <taxon>Bacteria</taxon>
        <taxon>Bacillati</taxon>
        <taxon>Cyanobacteriota</taxon>
        <taxon>Cyanophyceae</taxon>
        <taxon>Synechococcales</taxon>
        <taxon>Prochlorococcaceae</taxon>
        <taxon>Cyanobium</taxon>
    </lineage>
</organism>
<reference evidence="2 3" key="1">
    <citation type="journal article" date="2018" name="Environ. Microbiol.">
        <title>Ecological and genomic features of two widespread freshwater picocyanobacteria.</title>
        <authorList>
            <person name="Cabello-Yeves P.J."/>
            <person name="Picazo A."/>
            <person name="Camacho A."/>
            <person name="Callieri C."/>
            <person name="Rosselli R."/>
            <person name="Roda-Garcia J.J."/>
            <person name="Coutinho F.H."/>
            <person name="Rodriguez-Valera F."/>
        </authorList>
    </citation>
    <scope>NUCLEOTIDE SEQUENCE [LARGE SCALE GENOMIC DNA]</scope>
    <source>
        <strain evidence="2 3">Tous</strain>
    </source>
</reference>
<sequence length="195" mass="21083">MTAEAAAGDYRQRLVPTSHGWPKRQSWCVWIEPAAATGPAARWDQLWLQAVEAALASWAELVTIHRSESRESAQVQILRRRPPLQRGRASHGRAELALATNKPGAPPKIEPRVLVSISPGQRPDAIQATALHELGHAFGMWGHSDQPQDAMAGVPGPTPVLQLTARDRATFIWLQQQPGLPGSDATAAGDQVGCH</sequence>
<protein>
    <submittedName>
        <fullName evidence="2">Peptidase</fullName>
    </submittedName>
</protein>
<dbReference type="OrthoDB" id="9786975at2"/>
<evidence type="ECO:0000256" key="1">
    <source>
        <dbReference type="SAM" id="MobiDB-lite"/>
    </source>
</evidence>
<comment type="caution">
    <text evidence="2">The sequence shown here is derived from an EMBL/GenBank/DDBJ whole genome shotgun (WGS) entry which is preliminary data.</text>
</comment>
<dbReference type="Proteomes" id="UP000243002">
    <property type="component" value="Unassembled WGS sequence"/>
</dbReference>
<dbReference type="EMBL" id="PXXO01000007">
    <property type="protein sequence ID" value="PSJ05276.1"/>
    <property type="molecule type" value="Genomic_DNA"/>
</dbReference>
<dbReference type="AlphaFoldDB" id="A0A2P7MVR1"/>
<gene>
    <name evidence="2" type="ORF">C7K55_07755</name>
</gene>
<dbReference type="GO" id="GO:0008237">
    <property type="term" value="F:metallopeptidase activity"/>
    <property type="evidence" value="ECO:0007669"/>
    <property type="project" value="InterPro"/>
</dbReference>
<feature type="compositionally biased region" description="Basic residues" evidence="1">
    <location>
        <begin position="78"/>
        <end position="91"/>
    </location>
</feature>
<accession>A0A2P7MVR1</accession>
<dbReference type="InterPro" id="IPR024079">
    <property type="entry name" value="MetalloPept_cat_dom_sf"/>
</dbReference>
<evidence type="ECO:0000313" key="3">
    <source>
        <dbReference type="Proteomes" id="UP000243002"/>
    </source>
</evidence>
<dbReference type="Gene3D" id="3.40.390.10">
    <property type="entry name" value="Collagenase (Catalytic Domain)"/>
    <property type="match status" value="1"/>
</dbReference>
<dbReference type="SUPFAM" id="SSF55486">
    <property type="entry name" value="Metalloproteases ('zincins'), catalytic domain"/>
    <property type="match status" value="1"/>
</dbReference>
<feature type="region of interest" description="Disordered" evidence="1">
    <location>
        <begin position="72"/>
        <end position="105"/>
    </location>
</feature>
<proteinExistence type="predicted"/>
<name>A0A2P7MVR1_9CYAN</name>
<evidence type="ECO:0000313" key="2">
    <source>
        <dbReference type="EMBL" id="PSJ05276.1"/>
    </source>
</evidence>